<sequence>MLATLLGGLCEADVTALVNQGDHNDITPVFLAIQRGEEGQDAFEFLMQHGARYNEPVAEEDAAAEGGGSSSGGKKAG</sequence>
<accession>A0A0D2MXD0</accession>
<evidence type="ECO:0000313" key="2">
    <source>
        <dbReference type="EMBL" id="KIY98905.1"/>
    </source>
</evidence>
<evidence type="ECO:0000256" key="1">
    <source>
        <dbReference type="SAM" id="MobiDB-lite"/>
    </source>
</evidence>
<keyword evidence="3" id="KW-1185">Reference proteome</keyword>
<reference evidence="2 3" key="1">
    <citation type="journal article" date="2013" name="BMC Genomics">
        <title>Reconstruction of the lipid metabolism for the microalga Monoraphidium neglectum from its genome sequence reveals characteristics suitable for biofuel production.</title>
        <authorList>
            <person name="Bogen C."/>
            <person name="Al-Dilaimi A."/>
            <person name="Albersmeier A."/>
            <person name="Wichmann J."/>
            <person name="Grundmann M."/>
            <person name="Rupp O."/>
            <person name="Lauersen K.J."/>
            <person name="Blifernez-Klassen O."/>
            <person name="Kalinowski J."/>
            <person name="Goesmann A."/>
            <person name="Mussgnug J.H."/>
            <person name="Kruse O."/>
        </authorList>
    </citation>
    <scope>NUCLEOTIDE SEQUENCE [LARGE SCALE GENOMIC DNA]</scope>
    <source>
        <strain evidence="2 3">SAG 48.87</strain>
    </source>
</reference>
<dbReference type="EMBL" id="KK102024">
    <property type="protein sequence ID" value="KIY98905.1"/>
    <property type="molecule type" value="Genomic_DNA"/>
</dbReference>
<proteinExistence type="predicted"/>
<dbReference type="KEGG" id="mng:MNEG_9058"/>
<dbReference type="GeneID" id="25741933"/>
<dbReference type="STRING" id="145388.A0A0D2MXD0"/>
<dbReference type="OrthoDB" id="301040at2759"/>
<dbReference type="Proteomes" id="UP000054498">
    <property type="component" value="Unassembled WGS sequence"/>
</dbReference>
<dbReference type="RefSeq" id="XP_013897925.1">
    <property type="nucleotide sequence ID" value="XM_014042471.1"/>
</dbReference>
<evidence type="ECO:0000313" key="3">
    <source>
        <dbReference type="Proteomes" id="UP000054498"/>
    </source>
</evidence>
<feature type="compositionally biased region" description="Gly residues" evidence="1">
    <location>
        <begin position="65"/>
        <end position="77"/>
    </location>
</feature>
<name>A0A0D2MXD0_9CHLO</name>
<dbReference type="AlphaFoldDB" id="A0A0D2MXD0"/>
<gene>
    <name evidence="2" type="ORF">MNEG_9058</name>
</gene>
<feature type="region of interest" description="Disordered" evidence="1">
    <location>
        <begin position="56"/>
        <end position="77"/>
    </location>
</feature>
<organism evidence="2 3">
    <name type="scientific">Monoraphidium neglectum</name>
    <dbReference type="NCBI Taxonomy" id="145388"/>
    <lineage>
        <taxon>Eukaryota</taxon>
        <taxon>Viridiplantae</taxon>
        <taxon>Chlorophyta</taxon>
        <taxon>core chlorophytes</taxon>
        <taxon>Chlorophyceae</taxon>
        <taxon>CS clade</taxon>
        <taxon>Sphaeropleales</taxon>
        <taxon>Selenastraceae</taxon>
        <taxon>Monoraphidium</taxon>
    </lineage>
</organism>
<protein>
    <submittedName>
        <fullName evidence="2">Uncharacterized protein</fullName>
    </submittedName>
</protein>